<dbReference type="EMBL" id="JAZHXI010000002">
    <property type="protein sequence ID" value="KAL2074915.1"/>
    <property type="molecule type" value="Genomic_DNA"/>
</dbReference>
<protein>
    <submittedName>
        <fullName evidence="2">Uncharacterized protein</fullName>
    </submittedName>
</protein>
<comment type="caution">
    <text evidence="2">The sequence shown here is derived from an EMBL/GenBank/DDBJ whole genome shotgun (WGS) entry which is preliminary data.</text>
</comment>
<gene>
    <name evidence="2" type="ORF">VTL71DRAFT_8695</name>
</gene>
<keyword evidence="3" id="KW-1185">Reference proteome</keyword>
<evidence type="ECO:0000256" key="1">
    <source>
        <dbReference type="SAM" id="Coils"/>
    </source>
</evidence>
<sequence>MAEETRDATEIHQPNRPPFSLVDIDWPTCWLPSRTQPTAHTSSNVNHLTPKYNSQQRDFVSHILYNDIRDTVPKTAAMPKPRKAEAARPAVAATIVGRVEDLQLNIQRVKSILGTFEGKVSNLEEEITKEVAEKEDAIRGHLNSTRENDNLYQQMENQKQAYVKTYNSLKEDHAELVADQRRVVLENQALKRQVAGLKGDTAQRDQLLKQIDENNGKILRLEEQAKNHVAELEHLQGAERKFIIELEKNAEKDQAIQKMKEEIEIWKRYQAKYDEAKKEIADLLKDEEAHLLRMVKMKEGNDSLEIVNKDLMSKAGQLVEVKEERQRLQKSIDDLKQQASENGADHEAVIKDNRSLKGQIQGLIDEHAASLAELVASQTAANEKIEALKTENIALKTTNHGSLAELQNVRASQEEAVEENKNLKAKLQHLEDLQGAVKDSQAKVLELEDERKLIEPLTTLGVAIRMGYLRYGQSRELLDKVVGPVVYAKNILADAALYQLNFLSQEGDGQLFLDCYGCPIFVSLDYGAMPKYCNMLALLPQFEYHKDSDSFTKLTLMPQWAEREQVIAGLQTVWNEVVVRAPMEFEGRADVDAMLMKLEKLTESLYLTLHYLIDEDNKDLQLM</sequence>
<evidence type="ECO:0000313" key="2">
    <source>
        <dbReference type="EMBL" id="KAL2074915.1"/>
    </source>
</evidence>
<keyword evidence="1" id="KW-0175">Coiled coil</keyword>
<proteinExistence type="predicted"/>
<organism evidence="2 3">
    <name type="scientific">Oculimacula yallundae</name>
    <dbReference type="NCBI Taxonomy" id="86028"/>
    <lineage>
        <taxon>Eukaryota</taxon>
        <taxon>Fungi</taxon>
        <taxon>Dikarya</taxon>
        <taxon>Ascomycota</taxon>
        <taxon>Pezizomycotina</taxon>
        <taxon>Leotiomycetes</taxon>
        <taxon>Helotiales</taxon>
        <taxon>Ploettnerulaceae</taxon>
        <taxon>Oculimacula</taxon>
    </lineage>
</organism>
<feature type="coiled-coil region" evidence="1">
    <location>
        <begin position="204"/>
        <end position="238"/>
    </location>
</feature>
<feature type="coiled-coil region" evidence="1">
    <location>
        <begin position="371"/>
        <end position="450"/>
    </location>
</feature>
<dbReference type="Proteomes" id="UP001595075">
    <property type="component" value="Unassembled WGS sequence"/>
</dbReference>
<accession>A0ABR4CYF5</accession>
<name>A0ABR4CYF5_9HELO</name>
<reference evidence="2 3" key="1">
    <citation type="journal article" date="2024" name="Commun. Biol.">
        <title>Comparative genomic analysis of thermophilic fungi reveals convergent evolutionary adaptations and gene losses.</title>
        <authorList>
            <person name="Steindorff A.S."/>
            <person name="Aguilar-Pontes M.V."/>
            <person name="Robinson A.J."/>
            <person name="Andreopoulos B."/>
            <person name="LaButti K."/>
            <person name="Kuo A."/>
            <person name="Mondo S."/>
            <person name="Riley R."/>
            <person name="Otillar R."/>
            <person name="Haridas S."/>
            <person name="Lipzen A."/>
            <person name="Grimwood J."/>
            <person name="Schmutz J."/>
            <person name="Clum A."/>
            <person name="Reid I.D."/>
            <person name="Moisan M.C."/>
            <person name="Butler G."/>
            <person name="Nguyen T.T.M."/>
            <person name="Dewar K."/>
            <person name="Conant G."/>
            <person name="Drula E."/>
            <person name="Henrissat B."/>
            <person name="Hansel C."/>
            <person name="Singer S."/>
            <person name="Hutchinson M.I."/>
            <person name="de Vries R.P."/>
            <person name="Natvig D.O."/>
            <person name="Powell A.J."/>
            <person name="Tsang A."/>
            <person name="Grigoriev I.V."/>
        </authorList>
    </citation>
    <scope>NUCLEOTIDE SEQUENCE [LARGE SCALE GENOMIC DNA]</scope>
    <source>
        <strain evidence="2 3">CBS 494.80</strain>
    </source>
</reference>
<evidence type="ECO:0000313" key="3">
    <source>
        <dbReference type="Proteomes" id="UP001595075"/>
    </source>
</evidence>